<organism evidence="1 2">
    <name type="scientific">Bifidobacterium commune</name>
    <dbReference type="NCBI Taxonomy" id="1505727"/>
    <lineage>
        <taxon>Bacteria</taxon>
        <taxon>Bacillati</taxon>
        <taxon>Actinomycetota</taxon>
        <taxon>Actinomycetes</taxon>
        <taxon>Bifidobacteriales</taxon>
        <taxon>Bifidobacteriaceae</taxon>
        <taxon>Bifidobacterium</taxon>
    </lineage>
</organism>
<sequence length="91" mass="10656">MASSLPPARDLHDTICVLYRGLHDGQRDLEHERTCQIEQQITIVYRKSLIELWTALAIVRRHLHDHARTYAATQKRAAIKTARLKRENTER</sequence>
<accession>A0A1C4H581</accession>
<dbReference type="EMBL" id="FMBL01000002">
    <property type="protein sequence ID" value="SCC80077.1"/>
    <property type="molecule type" value="Genomic_DNA"/>
</dbReference>
<gene>
    <name evidence="1" type="ORF">GA0061077_0992</name>
</gene>
<protein>
    <submittedName>
        <fullName evidence="1">Uncharacterized protein</fullName>
    </submittedName>
</protein>
<name>A0A1C4H581_9BIFI</name>
<evidence type="ECO:0000313" key="1">
    <source>
        <dbReference type="EMBL" id="SCC80077.1"/>
    </source>
</evidence>
<keyword evidence="2" id="KW-1185">Reference proteome</keyword>
<dbReference type="Proteomes" id="UP000242610">
    <property type="component" value="Unassembled WGS sequence"/>
</dbReference>
<reference evidence="2" key="1">
    <citation type="submission" date="2016-08" db="EMBL/GenBank/DDBJ databases">
        <authorList>
            <person name="Varghese N."/>
            <person name="Submissions Spin"/>
        </authorList>
    </citation>
    <scope>NUCLEOTIDE SEQUENCE [LARGE SCALE GENOMIC DNA]</scope>
    <source>
        <strain evidence="2">R-52791</strain>
    </source>
</reference>
<proteinExistence type="predicted"/>
<evidence type="ECO:0000313" key="2">
    <source>
        <dbReference type="Proteomes" id="UP000242610"/>
    </source>
</evidence>
<dbReference type="AlphaFoldDB" id="A0A1C4H581"/>